<keyword evidence="4" id="KW-1185">Reference proteome</keyword>
<feature type="compositionally biased region" description="Basic and acidic residues" evidence="1">
    <location>
        <begin position="645"/>
        <end position="668"/>
    </location>
</feature>
<protein>
    <submittedName>
        <fullName evidence="3">Transmembrane protein</fullName>
    </submittedName>
</protein>
<feature type="compositionally biased region" description="Basic and acidic residues" evidence="1">
    <location>
        <begin position="3215"/>
        <end position="3226"/>
    </location>
</feature>
<feature type="compositionally biased region" description="Low complexity" evidence="1">
    <location>
        <begin position="4073"/>
        <end position="4088"/>
    </location>
</feature>
<feature type="region of interest" description="Disordered" evidence="1">
    <location>
        <begin position="1184"/>
        <end position="1303"/>
    </location>
</feature>
<reference evidence="3 4" key="1">
    <citation type="journal article" date="2017" name="Int. J. Parasitol.">
        <title>The genome of the protozoan parasite Cystoisospora suis and a reverse vaccinology approach to identify vaccine candidates.</title>
        <authorList>
            <person name="Palmieri N."/>
            <person name="Shrestha A."/>
            <person name="Ruttkowski B."/>
            <person name="Beck T."/>
            <person name="Vogl C."/>
            <person name="Tomley F."/>
            <person name="Blake D.P."/>
            <person name="Joachim A."/>
        </authorList>
    </citation>
    <scope>NUCLEOTIDE SEQUENCE [LARGE SCALE GENOMIC DNA]</scope>
    <source>
        <strain evidence="3 4">Wien I</strain>
    </source>
</reference>
<feature type="compositionally biased region" description="Low complexity" evidence="1">
    <location>
        <begin position="1285"/>
        <end position="1298"/>
    </location>
</feature>
<keyword evidence="2 3" id="KW-0812">Transmembrane</keyword>
<keyword evidence="2" id="KW-1133">Transmembrane helix</keyword>
<feature type="compositionally biased region" description="Low complexity" evidence="1">
    <location>
        <begin position="3657"/>
        <end position="3666"/>
    </location>
</feature>
<gene>
    <name evidence="3" type="ORF">CSUI_000904</name>
</gene>
<dbReference type="OrthoDB" id="347196at2759"/>
<feature type="compositionally biased region" description="Basic and acidic residues" evidence="1">
    <location>
        <begin position="1419"/>
        <end position="1436"/>
    </location>
</feature>
<feature type="region of interest" description="Disordered" evidence="1">
    <location>
        <begin position="2390"/>
        <end position="2417"/>
    </location>
</feature>
<feature type="compositionally biased region" description="Low complexity" evidence="1">
    <location>
        <begin position="669"/>
        <end position="681"/>
    </location>
</feature>
<dbReference type="Proteomes" id="UP000221165">
    <property type="component" value="Unassembled WGS sequence"/>
</dbReference>
<feature type="region of interest" description="Disordered" evidence="1">
    <location>
        <begin position="1728"/>
        <end position="1759"/>
    </location>
</feature>
<dbReference type="PROSITE" id="PS51257">
    <property type="entry name" value="PROKAR_LIPOPROTEIN"/>
    <property type="match status" value="1"/>
</dbReference>
<feature type="region of interest" description="Disordered" evidence="1">
    <location>
        <begin position="3631"/>
        <end position="3666"/>
    </location>
</feature>
<feature type="compositionally biased region" description="Basic and acidic residues" evidence="1">
    <location>
        <begin position="563"/>
        <end position="582"/>
    </location>
</feature>
<feature type="compositionally biased region" description="Basic and acidic residues" evidence="1">
    <location>
        <begin position="393"/>
        <end position="414"/>
    </location>
</feature>
<feature type="compositionally biased region" description="Polar residues" evidence="1">
    <location>
        <begin position="415"/>
        <end position="424"/>
    </location>
</feature>
<feature type="compositionally biased region" description="Low complexity" evidence="1">
    <location>
        <begin position="1500"/>
        <end position="1516"/>
    </location>
</feature>
<feature type="transmembrane region" description="Helical" evidence="2">
    <location>
        <begin position="1353"/>
        <end position="1377"/>
    </location>
</feature>
<feature type="region of interest" description="Disordered" evidence="1">
    <location>
        <begin position="3429"/>
        <end position="3451"/>
    </location>
</feature>
<feature type="compositionally biased region" description="Low complexity" evidence="1">
    <location>
        <begin position="1544"/>
        <end position="1560"/>
    </location>
</feature>
<feature type="region of interest" description="Disordered" evidence="1">
    <location>
        <begin position="3929"/>
        <end position="3949"/>
    </location>
</feature>
<comment type="caution">
    <text evidence="3">The sequence shown here is derived from an EMBL/GenBank/DDBJ whole genome shotgun (WGS) entry which is preliminary data.</text>
</comment>
<feature type="region of interest" description="Disordered" evidence="1">
    <location>
        <begin position="389"/>
        <end position="433"/>
    </location>
</feature>
<feature type="region of interest" description="Disordered" evidence="1">
    <location>
        <begin position="1898"/>
        <end position="1925"/>
    </location>
</feature>
<evidence type="ECO:0000313" key="4">
    <source>
        <dbReference type="Proteomes" id="UP000221165"/>
    </source>
</evidence>
<feature type="region of interest" description="Disordered" evidence="1">
    <location>
        <begin position="3056"/>
        <end position="3090"/>
    </location>
</feature>
<feature type="region of interest" description="Disordered" evidence="1">
    <location>
        <begin position="1051"/>
        <end position="1147"/>
    </location>
</feature>
<feature type="region of interest" description="Disordered" evidence="1">
    <location>
        <begin position="614"/>
        <end position="732"/>
    </location>
</feature>
<feature type="compositionally biased region" description="Acidic residues" evidence="1">
    <location>
        <begin position="1188"/>
        <end position="1205"/>
    </location>
</feature>
<accession>A0A2C6LED8</accession>
<feature type="compositionally biased region" description="Polar residues" evidence="1">
    <location>
        <begin position="1087"/>
        <end position="1102"/>
    </location>
</feature>
<feature type="region of interest" description="Disordered" evidence="1">
    <location>
        <begin position="3293"/>
        <end position="3360"/>
    </location>
</feature>
<dbReference type="VEuPathDB" id="ToxoDB:CSUI_000904"/>
<organism evidence="3 4">
    <name type="scientific">Cystoisospora suis</name>
    <dbReference type="NCBI Taxonomy" id="483139"/>
    <lineage>
        <taxon>Eukaryota</taxon>
        <taxon>Sar</taxon>
        <taxon>Alveolata</taxon>
        <taxon>Apicomplexa</taxon>
        <taxon>Conoidasida</taxon>
        <taxon>Coccidia</taxon>
        <taxon>Eucoccidiorida</taxon>
        <taxon>Eimeriorina</taxon>
        <taxon>Sarcocystidae</taxon>
        <taxon>Cystoisospora</taxon>
    </lineage>
</organism>
<dbReference type="RefSeq" id="XP_067926927.1">
    <property type="nucleotide sequence ID" value="XM_068061111.1"/>
</dbReference>
<keyword evidence="2" id="KW-0472">Membrane</keyword>
<feature type="region of interest" description="Disordered" evidence="1">
    <location>
        <begin position="1486"/>
        <end position="1571"/>
    </location>
</feature>
<feature type="compositionally biased region" description="Basic and acidic residues" evidence="1">
    <location>
        <begin position="1254"/>
        <end position="1278"/>
    </location>
</feature>
<feature type="region of interest" description="Disordered" evidence="1">
    <location>
        <begin position="2660"/>
        <end position="2685"/>
    </location>
</feature>
<feature type="region of interest" description="Disordered" evidence="1">
    <location>
        <begin position="1419"/>
        <end position="1453"/>
    </location>
</feature>
<feature type="compositionally biased region" description="Polar residues" evidence="1">
    <location>
        <begin position="1210"/>
        <end position="1226"/>
    </location>
</feature>
<feature type="compositionally biased region" description="Basic and acidic residues" evidence="1">
    <location>
        <begin position="4094"/>
        <end position="4103"/>
    </location>
</feature>
<feature type="transmembrane region" description="Helical" evidence="2">
    <location>
        <begin position="1317"/>
        <end position="1341"/>
    </location>
</feature>
<sequence>MEGPKSPVAEQRRGRQQTHQTLLLSCEAQRHVLKAIEERLGLQTTAGDKREGSVHLELLSVLMRVVEALISTRSYWQAPAYPTSPQASFFSFSQPSSSQDPSPCIPLLPENGKVAAPSSFSSSPPPPRVYTPLALSTFLCAFICEAMRCFSFVASIVSQLSLQSLSTDKTKGSSLWAPPHSPQTTVKVETVAHSISSPFASSASFYPKDLVKVGMWKTSTWSALHQVAQESKYEGTPLGKCAKALCQWFTQLDLGREEEREETERCSPSSPLSFSPSFLFDVALCLLSGAAASSPYLLPQSEDLRAHHKESLGEKAEEKRKEDDKKIEGSVEKGIMKKEESNNEEGAMSRLTLLTIKAFQLKQMEELLDVGGTCIYSAAACYDGGEPTCLSPQRKEEEIEKKEKDEAEGKREKTPLSSKTVTMKNSEDGEMSSEVLERTTKKNEANVFFNFCMKKLLAWVALLQRQLAGALAAEGKVGGTPGSCLSPLSTDNGEGAIAALAALTLLDELSQDADHHIQQQDRRFAFSSKESHLKGAPGSSSTDKGDTETPEETSRSSSSSSSCEERDEKEDVVGHHTKEEPRGGGGGEVPEWGPSLSLLRRKAIAAVVSEGIDIQTLTSLHTPDRASSSSSFTGSSLIASLGGQDQHRVCDQASQGEDRMKKDAEEKSSASSSSQQGGENSSESKGDKVSTDSSPSSSSGLEKDQDNVTASSSSEGEETGRRGETTSEAGETAEALILDALVETLKEEEQHLVSLASRVQEQAQRYTSEEPTSSLSTGGGGGEGKPSSMNLSSENEDPSHTCLQNNGSNGFELLSPDLQADLVYFFHSTIPFLSRVSRETTALGASSVSFSSSSISSRSACQDEERSIMNRGGSKKTSITSPEFSNVSSSRSSSHPTPLMTPPTSLLAMSRPLPGEGVSLDPKRGKTEKKRKSTLLSISPILESYFLRLTSLYGDIFSLLALRTSRTLDAPLVSCLGMAVNPNYPMEPVRRQRYGVDDSFLLAITCSLPVFLSCLKVFRLHSHGAGLRERTPCVSSDLSFSSSASPSQAGIILPLPSSSSMAATPATPSGRTGGEDGEETMEREHSSTSTVERGSFVSSPSSVIVGDEKETGPHHPDHNSPSGLQSSSVSACRGRDAGNGTDSYRAGAPHQVAQQVLPTLDTPFCVWGVAVPPNRSTAKWLVKGQELQMEEDGEDEDEEEEEEDDGHSSLFDSTCASSSAGGTPTANGKEASIFSSSPAKRHRQSLSSSQTQGDEDKRSEASIDRRGSPSKERRGREDLPDEDFSSSSSTGTTTSKTTNAPPADGCYLHSTASRLCIALGAFILTELVAVSAFCSCCTAAVEKKKYQFLPAAAGIAAVTAGGGAGGAGAAASAALALATMAARRGSAWRDLCFSGQLARWCLHSLLLLIGAPLEAIATGREEKETAGPRERGEKRMTTVSEEEERPGHDDAEELHWQLHPLTGILPVLEDEDSCVMDISCFRDPSTPMSTLDDGGGGPLATHSGAAASTGAPPASGVTPARGSRAASPTPTSSKTRGGGGGGVSETSISTPTGSSLSRGSPSGGRGGTGVLIGAGDDASSLFLDTLSPVSAVLSGALGDAVVGRNEERGALDGGEYAARLGQLVWSALEVEMLVRELGDGAGSSQLEGLMGLATGGERSGAIGSTGGKALLPSESKSKKGERGERAAKAASAAPAPVALVPEWLRNACREEYELPWERKLSGINVYAPAPRPTTGGSRPGVISDRASSLSQASSGSGKRQFPGLELYLPGGVCSSSLPLAALQLCLRVMRISCVRGFEQELLVCASAAVCSSSPRSNFQRQGEGGEEKALSPYTLDGPEVPHLENSLDSLEKSKQEKGGDNLFSKSLKSRIVSSSLSYGPDAERATTMMTQALRQKMSENVQERKEEEGGGEIQEEAQGNRTSLQTSPYEEEAIAEFAPFTTISGSNVFLVIPLAARLLQVQRAATALTEEMSYSRAAGVWKKPSPSSISRKTDMISNTPERKDDEDDGTRKTLRKERQGKKWCWAASEVSDRLGDIAHCIACCYFLVYGQPVLRPTPPLDKLVMKTTKEQMRSNFVEGSLPAAILGVYIHRAVQRCAPWATERPSKGKPLSISTFLFPSRETREFGRSAIAASDTLLFNSPSPPEVSVPSYLPPFLHLPSSTCLSPLPFPYPPGLTFSLFWSHAADPLVLPRYLHLFLLLSVQQLQLSQPLQIPLQMQQILQQQIDGASSSFQSQQEVALLRPLPSLRSICHLIEPSNADEASKSDISKTTPPWVARAYLKSIASTQEISSDQRGNEGVWRTGLSSSSYGYSEQTEEDLEVRLRCLAKVEGGKKFIHQANPTSLGVAPLYVYTPYSQHIYKLHLLQTLLLLHFIPSSKHQSLLDAYWPPSTGGDRTEPKSFVSSEEEEGKERSSSLTSLPCPLFWYSESNSGVGAMKDGSRGDEISEKESKESIARLQDLLHARLLYRGKASDHIPSDVHDAPSGVLLLPSFTPDRLPYGTVISISRVLAASALSAVGQRPLHGSPPSLRGFSLHLLQLLQQSQRTASTEVEALERVGLAARTAALAPANPSLWTSLACLLLEVVLLLLDKHAAAGGGGLLTGFGGGHPSAFVSQNKLFNYMRKGALEENQLGHLPPGSLHTLSSSLNTSSLNFSGKTAVGGNTREFPRNGGAGGGGGGKSSMMSMSTMTGKKGTTAAAVGDLASSTSSMVSVLWRYVGCPGDKAAPCEEILLQLFAHACLVSNLCGEIWLAAMKRFNALKEVNIDMKSRFEMVEAKTATTRENIWEKLNVAILSSSWWSKMKQSSKKIDDPAELQWRFVVARLDALLLVVLLWKHFRYTNNQTMTSRRPYAAIAADLHRQRWTAGGGDSKDKTRSNCLFLASLFAKAPLGSRGDGSLSELQKLLLGKEKNREGGGGEEEDELNGGQGGQDHPTTVADSKKSSSKKNILTSSQEEEEEAKQMLAVLESEGDAGQSLPQDSSLTEDYDPSTRGRRGQGYLIAVPTVEDVRALRSFIVEASGLLRFVYDARALALTAAAFNVREDIVSKKTETLTHNNKISTPSSSPSKEETSVSSIDTLSTGGSAPSEGRKLFGVEKLGDEDGKEVWRWTSTASLSRCKMWVDAETFLWPLPLMRSKWLARLAQWTIQLPAQYKDLVRLPQGEITGVLAAIKSVCNELTHAARHYPYEDAEEVKILSQGGRGEGEVDVVMMNGDGNERQDEEEKKSNSQKTSLLEEGEKEREEGEEKRLCGEDRRLCIASVFYASALCDASDALMMSCIQAFGAEAMLDPSSVEAQMKDTSERQNKRRKTEKAETTRESSSSSEGEVLEREKDPSMLEKKDKEGEATTTPAANSCEPEKKKKNFVSARVSLRHYYEALTDMEELVEADGDVLPLAMPLYHLHALRLKVLVASKGALWKVAALFPWKKSHGGEEKREQQEAGDRNTQGDNRGFDKRLDRLIRHYLRGEKDRDIKTEFTRLRSRQQLFVSVDHEKEEEQHEENQETKEDLDILRPFSSPADVVADCIEVLQYLALKSRQAGLWTSIPRLLLVDAALISGHASLALRHLRHLYARGCPKLLPPDAWLSNHYQALKQRRPAYDRSKLRLYLATSAAVVLLAKFTLKRTEKKKEEQLTRFRAEDVQEKSGMKGDGGGKDDSSSTSLSADANTSSVVAGEGWIYGGLEKIETLDEVVQGVKLIVEQLDAQLKLLRRVQLLQLQNELQLGLIDDPSSPPRPGSELHSIQSQVLQLQNTQGGPVTGSGGGAGTSSTILDEDAQQTNSEMQAEVVRSLLDGAVTVFETLVMSCPDVLDMREMHRAITQLFPDVGVPEVEPQNTYDGTTASIDGRLLRLLRDAVVAIRGAAPQQPMQLLRKLRSLRTAGAGATEGRMTMDGRDEAEVISIEHALEELQTRLETAFVMACRKLLYHNPPVPCPNPNEENKDQTAHATTPTPGVAVMKLSLGLPVRCGMEVQEIEKAKEALAAFGKATRAGAPSMELFLKSGKVSGGGGGESVKKGRPSGTGRSAGQRGGPKGDSGGGQETANAGAVASQSSPDGLTASAVGADSTQRGGGGAKRGTTGEADAPGAAAPGENKRRKTEEVLKVGETRPTGVQGAEATSGDLECVIEVE</sequence>
<feature type="compositionally biased region" description="Gly residues" evidence="1">
    <location>
        <begin position="1561"/>
        <end position="1571"/>
    </location>
</feature>
<evidence type="ECO:0000256" key="1">
    <source>
        <dbReference type="SAM" id="MobiDB-lite"/>
    </source>
</evidence>
<feature type="region of interest" description="Disordered" evidence="1">
    <location>
        <begin position="854"/>
        <end position="928"/>
    </location>
</feature>
<dbReference type="GeneID" id="94424322"/>
<feature type="region of interest" description="Disordered" evidence="1">
    <location>
        <begin position="524"/>
        <end position="593"/>
    </location>
</feature>
<feature type="region of interest" description="Disordered" evidence="1">
    <location>
        <begin position="3215"/>
        <end position="3249"/>
    </location>
</feature>
<feature type="compositionally biased region" description="Basic and acidic residues" evidence="1">
    <location>
        <begin position="3631"/>
        <end position="3656"/>
    </location>
</feature>
<feature type="compositionally biased region" description="Basic and acidic residues" evidence="1">
    <location>
        <begin position="3327"/>
        <end position="3345"/>
    </location>
</feature>
<feature type="compositionally biased region" description="Low complexity" evidence="1">
    <location>
        <begin position="881"/>
        <end position="907"/>
    </location>
</feature>
<feature type="compositionally biased region" description="Low complexity" evidence="1">
    <location>
        <begin position="1051"/>
        <end position="1070"/>
    </location>
</feature>
<feature type="region of interest" description="Disordered" evidence="1">
    <location>
        <begin position="3999"/>
        <end position="4117"/>
    </location>
</feature>
<feature type="compositionally biased region" description="Low complexity" evidence="1">
    <location>
        <begin position="3058"/>
        <end position="3076"/>
    </location>
</feature>
<feature type="compositionally biased region" description="Gly residues" evidence="1">
    <location>
        <begin position="1657"/>
        <end position="1666"/>
    </location>
</feature>
<feature type="compositionally biased region" description="Basic and acidic residues" evidence="1">
    <location>
        <begin position="524"/>
        <end position="533"/>
    </location>
</feature>
<feature type="compositionally biased region" description="Polar residues" evidence="1">
    <location>
        <begin position="1985"/>
        <end position="1999"/>
    </location>
</feature>
<feature type="compositionally biased region" description="Gly residues" evidence="1">
    <location>
        <begin position="4025"/>
        <end position="4037"/>
    </location>
</feature>
<feature type="region of interest" description="Disordered" evidence="1">
    <location>
        <begin position="2909"/>
        <end position="2995"/>
    </location>
</feature>
<feature type="region of interest" description="Disordered" evidence="1">
    <location>
        <begin position="1657"/>
        <end position="1691"/>
    </location>
</feature>
<feature type="compositionally biased region" description="Polar residues" evidence="1">
    <location>
        <begin position="1119"/>
        <end position="1130"/>
    </location>
</feature>
<feature type="compositionally biased region" description="Basic and acidic residues" evidence="1">
    <location>
        <begin position="1675"/>
        <end position="1687"/>
    </location>
</feature>
<feature type="compositionally biased region" description="Basic and acidic residues" evidence="1">
    <location>
        <begin position="3236"/>
        <end position="3249"/>
    </location>
</feature>
<feature type="compositionally biased region" description="Low complexity" evidence="1">
    <location>
        <begin position="627"/>
        <end position="640"/>
    </location>
</feature>
<evidence type="ECO:0000256" key="2">
    <source>
        <dbReference type="SAM" id="Phobius"/>
    </source>
</evidence>
<feature type="compositionally biased region" description="Gly residues" evidence="1">
    <location>
        <begin position="2672"/>
        <end position="2681"/>
    </location>
</feature>
<feature type="compositionally biased region" description="Basic and acidic residues" evidence="1">
    <location>
        <begin position="1106"/>
        <end position="1118"/>
    </location>
</feature>
<feature type="region of interest" description="Disordered" evidence="1">
    <location>
        <begin position="763"/>
        <end position="804"/>
    </location>
</feature>
<feature type="compositionally biased region" description="Low complexity" evidence="1">
    <location>
        <begin position="1743"/>
        <end position="1757"/>
    </location>
</feature>
<dbReference type="EMBL" id="MIGC01000356">
    <property type="protein sequence ID" value="PHJ25255.1"/>
    <property type="molecule type" value="Genomic_DNA"/>
</dbReference>
<name>A0A2C6LED8_9APIC</name>
<feature type="region of interest" description="Disordered" evidence="1">
    <location>
        <begin position="1983"/>
        <end position="2014"/>
    </location>
</feature>
<proteinExistence type="predicted"/>
<feature type="region of interest" description="Disordered" evidence="1">
    <location>
        <begin position="309"/>
        <end position="328"/>
    </location>
</feature>
<feature type="region of interest" description="Disordered" evidence="1">
    <location>
        <begin position="1813"/>
        <end position="1844"/>
    </location>
</feature>
<evidence type="ECO:0000313" key="3">
    <source>
        <dbReference type="EMBL" id="PHJ25255.1"/>
    </source>
</evidence>
<feature type="compositionally biased region" description="Basic and acidic residues" evidence="1">
    <location>
        <begin position="3429"/>
        <end position="3442"/>
    </location>
</feature>